<dbReference type="OrthoDB" id="9793465at2"/>
<dbReference type="Proteomes" id="UP000325295">
    <property type="component" value="Chromosome"/>
</dbReference>
<protein>
    <submittedName>
        <fullName evidence="3">Asp23/Gls24 family envelope stress response protein</fullName>
    </submittedName>
</protein>
<dbReference type="PANTHER" id="PTHR34297">
    <property type="entry name" value="HYPOTHETICAL CYTOSOLIC PROTEIN-RELATED"/>
    <property type="match status" value="1"/>
</dbReference>
<feature type="region of interest" description="Disordered" evidence="2">
    <location>
        <begin position="121"/>
        <end position="143"/>
    </location>
</feature>
<dbReference type="AlphaFoldDB" id="A0A5P1X4X6"/>
<gene>
    <name evidence="3" type="ORF">F0161_05390</name>
</gene>
<keyword evidence="4" id="KW-1185">Reference proteome</keyword>
<name>A0A5P1X4X6_9LACO</name>
<evidence type="ECO:0000313" key="4">
    <source>
        <dbReference type="Proteomes" id="UP000325295"/>
    </source>
</evidence>
<feature type="compositionally biased region" description="Basic and acidic residues" evidence="2">
    <location>
        <begin position="121"/>
        <end position="131"/>
    </location>
</feature>
<dbReference type="Pfam" id="PF03780">
    <property type="entry name" value="Asp23"/>
    <property type="match status" value="1"/>
</dbReference>
<accession>A0A5P1X4X6</accession>
<organism evidence="3 4">
    <name type="scientific">Paucilactobacillus nenjiangensis</name>
    <dbReference type="NCBI Taxonomy" id="1296540"/>
    <lineage>
        <taxon>Bacteria</taxon>
        <taxon>Bacillati</taxon>
        <taxon>Bacillota</taxon>
        <taxon>Bacilli</taxon>
        <taxon>Lactobacillales</taxon>
        <taxon>Lactobacillaceae</taxon>
        <taxon>Paucilactobacillus</taxon>
    </lineage>
</organism>
<dbReference type="EMBL" id="CP043939">
    <property type="protein sequence ID" value="QER67338.1"/>
    <property type="molecule type" value="Genomic_DNA"/>
</dbReference>
<comment type="similarity">
    <text evidence="1">Belongs to the asp23 family.</text>
</comment>
<dbReference type="KEGG" id="lnn:F0161_05390"/>
<evidence type="ECO:0000313" key="3">
    <source>
        <dbReference type="EMBL" id="QER67338.1"/>
    </source>
</evidence>
<evidence type="ECO:0000256" key="2">
    <source>
        <dbReference type="SAM" id="MobiDB-lite"/>
    </source>
</evidence>
<dbReference type="PANTHER" id="PTHR34297:SF1">
    <property type="entry name" value="ASP23_GLS24 FAMILY ENVELOPE STRESS RESPONSE PROTEIN"/>
    <property type="match status" value="1"/>
</dbReference>
<dbReference type="InterPro" id="IPR005531">
    <property type="entry name" value="Asp23"/>
</dbReference>
<reference evidence="3 4" key="1">
    <citation type="submission" date="2019-09" db="EMBL/GenBank/DDBJ databases">
        <title>Complete Genome Sequence of Lactobacillus nenjiangensis SH-Y15, isolated from sauerkraut.</title>
        <authorList>
            <person name="Yang H."/>
        </authorList>
    </citation>
    <scope>NUCLEOTIDE SEQUENCE [LARGE SCALE GENOMIC DNA]</scope>
    <source>
        <strain evidence="3 4">SH-Y15</strain>
    </source>
</reference>
<proteinExistence type="inferred from homology"/>
<dbReference type="RefSeq" id="WP_137601974.1">
    <property type="nucleotide sequence ID" value="NZ_BJEB01000025.1"/>
</dbReference>
<sequence length="143" mass="15652">MAEETNLILNKDDQSLGSIEIAPSVLETVAGIAASQVDGVSKMHGSITSNVTELLGRPDHARGVKLSRDEDELVVDVDVYLEYGVPVPRTALEIQDKVKQQVSLMTDLKIQEVNVHIEGMVPEKSEQKVDPNDIFAENENGEQ</sequence>
<evidence type="ECO:0000256" key="1">
    <source>
        <dbReference type="ARBA" id="ARBA00005721"/>
    </source>
</evidence>